<dbReference type="RefSeq" id="WP_155988503.1">
    <property type="nucleotide sequence ID" value="NZ_JPVT01000186.1"/>
</dbReference>
<evidence type="ECO:0000313" key="4">
    <source>
        <dbReference type="EMBL" id="KFN89957.1"/>
    </source>
</evidence>
<keyword evidence="2" id="KW-0238">DNA-binding</keyword>
<sequence>MQITNAEWQVMKIAWTKDVVTSKEVVTFFKRKICLDRINNQNIIGSSSR</sequence>
<reference evidence="4 5" key="1">
    <citation type="submission" date="2014-08" db="EMBL/GenBank/DDBJ databases">
        <title>Genome sequence of Tetragenococcus muriaticus.</title>
        <authorList>
            <person name="Chuea-nongthon C."/>
            <person name="Rodtong S."/>
            <person name="Yongsawatdigul J."/>
            <person name="Steele J.L."/>
            <person name="Liu X.-y."/>
            <person name="Speers J."/>
            <person name="Glasner J.D."/>
            <person name="Neeno-Eckwall E.C."/>
        </authorList>
    </citation>
    <scope>NUCLEOTIDE SEQUENCE [LARGE SCALE GENOMIC DNA]</scope>
    <source>
        <strain evidence="4 5">3MR10-3</strain>
    </source>
</reference>
<organism evidence="4 5">
    <name type="scientific">Tetragenococcus muriaticus 3MR10-3</name>
    <dbReference type="NCBI Taxonomy" id="1302648"/>
    <lineage>
        <taxon>Bacteria</taxon>
        <taxon>Bacillati</taxon>
        <taxon>Bacillota</taxon>
        <taxon>Bacilli</taxon>
        <taxon>Lactobacillales</taxon>
        <taxon>Enterococcaceae</taxon>
        <taxon>Tetragenococcus</taxon>
    </lineage>
</organism>
<dbReference type="GO" id="GO:0003677">
    <property type="term" value="F:DNA binding"/>
    <property type="evidence" value="ECO:0007669"/>
    <property type="project" value="UniProtKB-KW"/>
</dbReference>
<dbReference type="AlphaFoldDB" id="A0A091C1P1"/>
<dbReference type="Pfam" id="PF03965">
    <property type="entry name" value="Penicillinase_R"/>
    <property type="match status" value="1"/>
</dbReference>
<protein>
    <submittedName>
        <fullName evidence="4">Uncharacterized protein</fullName>
    </submittedName>
</protein>
<accession>A0A091C1P1</accession>
<dbReference type="InterPro" id="IPR005650">
    <property type="entry name" value="BlaI_family"/>
</dbReference>
<evidence type="ECO:0000256" key="1">
    <source>
        <dbReference type="ARBA" id="ARBA00023015"/>
    </source>
</evidence>
<dbReference type="GO" id="GO:0045892">
    <property type="term" value="P:negative regulation of DNA-templated transcription"/>
    <property type="evidence" value="ECO:0007669"/>
    <property type="project" value="InterPro"/>
</dbReference>
<dbReference type="EMBL" id="JPVT01000186">
    <property type="protein sequence ID" value="KFN89957.1"/>
    <property type="molecule type" value="Genomic_DNA"/>
</dbReference>
<comment type="caution">
    <text evidence="4">The sequence shown here is derived from an EMBL/GenBank/DDBJ whole genome shotgun (WGS) entry which is preliminary data.</text>
</comment>
<dbReference type="PATRIC" id="fig|1302648.3.peg.1704"/>
<keyword evidence="5" id="KW-1185">Reference proteome</keyword>
<gene>
    <name evidence="4" type="ORF">TMU3MR103_1742</name>
</gene>
<keyword evidence="3" id="KW-0804">Transcription</keyword>
<proteinExistence type="predicted"/>
<evidence type="ECO:0000256" key="2">
    <source>
        <dbReference type="ARBA" id="ARBA00023125"/>
    </source>
</evidence>
<evidence type="ECO:0000313" key="5">
    <source>
        <dbReference type="Proteomes" id="UP000029381"/>
    </source>
</evidence>
<name>A0A091C1P1_9ENTE</name>
<evidence type="ECO:0000256" key="3">
    <source>
        <dbReference type="ARBA" id="ARBA00023163"/>
    </source>
</evidence>
<dbReference type="Proteomes" id="UP000029381">
    <property type="component" value="Unassembled WGS sequence"/>
</dbReference>
<keyword evidence="1" id="KW-0805">Transcription regulation</keyword>